<feature type="transmembrane region" description="Helical" evidence="5">
    <location>
        <begin position="90"/>
        <end position="111"/>
    </location>
</feature>
<dbReference type="PANTHER" id="PTHR14856:SF9">
    <property type="entry name" value="PQ-LOOP REPEAT-CONTAINING PROTEIN 1"/>
    <property type="match status" value="1"/>
</dbReference>
<evidence type="ECO:0000313" key="7">
    <source>
        <dbReference type="Proteomes" id="UP001075354"/>
    </source>
</evidence>
<keyword evidence="7" id="KW-1185">Reference proteome</keyword>
<accession>A0AAV7XIW0</accession>
<dbReference type="SMART" id="SM00679">
    <property type="entry name" value="CTNS"/>
    <property type="match status" value="2"/>
</dbReference>
<dbReference type="PANTHER" id="PTHR14856">
    <property type="entry name" value="PQ-LOOP REPEAT-CONTAINING PROTEIN 1-LIKE PROTEIN"/>
    <property type="match status" value="1"/>
</dbReference>
<evidence type="ECO:0000256" key="1">
    <source>
        <dbReference type="ARBA" id="ARBA00004141"/>
    </source>
</evidence>
<dbReference type="InterPro" id="IPR052241">
    <property type="entry name" value="SLC66/Scramblase_ANY1"/>
</dbReference>
<name>A0AAV7XIW0_9NEOP</name>
<evidence type="ECO:0000313" key="6">
    <source>
        <dbReference type="EMBL" id="KAJ1524505.1"/>
    </source>
</evidence>
<reference evidence="6" key="1">
    <citation type="submission" date="2022-12" db="EMBL/GenBank/DDBJ databases">
        <title>Chromosome-level genome assembly of the bean flower thrips Megalurothrips usitatus.</title>
        <authorList>
            <person name="Ma L."/>
            <person name="Liu Q."/>
            <person name="Li H."/>
            <person name="Cai W."/>
        </authorList>
    </citation>
    <scope>NUCLEOTIDE SEQUENCE</scope>
    <source>
        <strain evidence="6">Cailab_2022a</strain>
    </source>
</reference>
<dbReference type="EMBL" id="JAPTSV010000009">
    <property type="protein sequence ID" value="KAJ1524505.1"/>
    <property type="molecule type" value="Genomic_DNA"/>
</dbReference>
<evidence type="ECO:0000256" key="2">
    <source>
        <dbReference type="ARBA" id="ARBA00022692"/>
    </source>
</evidence>
<dbReference type="AlphaFoldDB" id="A0AAV7XIW0"/>
<keyword evidence="2 5" id="KW-0812">Transmembrane</keyword>
<evidence type="ECO:0008006" key="8">
    <source>
        <dbReference type="Google" id="ProtNLM"/>
    </source>
</evidence>
<organism evidence="6 7">
    <name type="scientific">Megalurothrips usitatus</name>
    <name type="common">bean blossom thrips</name>
    <dbReference type="NCBI Taxonomy" id="439358"/>
    <lineage>
        <taxon>Eukaryota</taxon>
        <taxon>Metazoa</taxon>
        <taxon>Ecdysozoa</taxon>
        <taxon>Arthropoda</taxon>
        <taxon>Hexapoda</taxon>
        <taxon>Insecta</taxon>
        <taxon>Pterygota</taxon>
        <taxon>Neoptera</taxon>
        <taxon>Paraneoptera</taxon>
        <taxon>Thysanoptera</taxon>
        <taxon>Terebrantia</taxon>
        <taxon>Thripoidea</taxon>
        <taxon>Thripidae</taxon>
        <taxon>Megalurothrips</taxon>
    </lineage>
</organism>
<dbReference type="InterPro" id="IPR006603">
    <property type="entry name" value="PQ-loop_rpt"/>
</dbReference>
<dbReference type="GO" id="GO:0016020">
    <property type="term" value="C:membrane"/>
    <property type="evidence" value="ECO:0007669"/>
    <property type="project" value="UniProtKB-SubCell"/>
</dbReference>
<gene>
    <name evidence="6" type="ORF">ONE63_010997</name>
</gene>
<keyword evidence="4 5" id="KW-0472">Membrane</keyword>
<evidence type="ECO:0000256" key="3">
    <source>
        <dbReference type="ARBA" id="ARBA00022989"/>
    </source>
</evidence>
<sequence>MDVINEGTGLSADLPEAYVEEISGSVLLLQVIGASSACAMIFGGVVPFIPQYYEIKKTNNSDGFSLYVCLTLLVANILRILFWFGKHFEAPLLIQSIIMIMTMLVMIRLCVNVRKSHVILKVRDHTLSESGLPYYVTDMDLRYFWNWTDFQSYVDCTMLMAIVGSIVTYMLLDVSIFVEILGFSALLSEALLGVPQLQRNYITKSTEGMSVTMVLMWTVGDIFKTLYFLVQLYRHNVPIHHKQSL</sequence>
<dbReference type="FunFam" id="1.20.1280.290:FF:000008">
    <property type="entry name" value="PQ-loop repeat-containing protein 1"/>
    <property type="match status" value="1"/>
</dbReference>
<dbReference type="GO" id="GO:0042147">
    <property type="term" value="P:retrograde transport, endosome to Golgi"/>
    <property type="evidence" value="ECO:0007669"/>
    <property type="project" value="TreeGrafter"/>
</dbReference>
<dbReference type="Proteomes" id="UP001075354">
    <property type="component" value="Chromosome 9"/>
</dbReference>
<protein>
    <recommendedName>
        <fullName evidence="8">PQ-loop repeat-containing protein 1</fullName>
    </recommendedName>
</protein>
<comment type="caution">
    <text evidence="6">The sequence shown here is derived from an EMBL/GenBank/DDBJ whole genome shotgun (WGS) entry which is preliminary data.</text>
</comment>
<feature type="transmembrane region" description="Helical" evidence="5">
    <location>
        <begin position="64"/>
        <end position="84"/>
    </location>
</feature>
<comment type="subcellular location">
    <subcellularLocation>
        <location evidence="1">Membrane</location>
        <topology evidence="1">Multi-pass membrane protein</topology>
    </subcellularLocation>
</comment>
<evidence type="ECO:0000256" key="4">
    <source>
        <dbReference type="ARBA" id="ARBA00023136"/>
    </source>
</evidence>
<dbReference type="GO" id="GO:0005768">
    <property type="term" value="C:endosome"/>
    <property type="evidence" value="ECO:0007669"/>
    <property type="project" value="TreeGrafter"/>
</dbReference>
<proteinExistence type="predicted"/>
<dbReference type="Pfam" id="PF04193">
    <property type="entry name" value="PQ-loop"/>
    <property type="match status" value="2"/>
</dbReference>
<evidence type="ECO:0000256" key="5">
    <source>
        <dbReference type="SAM" id="Phobius"/>
    </source>
</evidence>
<dbReference type="GO" id="GO:0005802">
    <property type="term" value="C:trans-Golgi network"/>
    <property type="evidence" value="ECO:0007669"/>
    <property type="project" value="TreeGrafter"/>
</dbReference>
<dbReference type="Gene3D" id="1.20.1280.290">
    <property type="match status" value="2"/>
</dbReference>
<dbReference type="GO" id="GO:0045332">
    <property type="term" value="P:phospholipid translocation"/>
    <property type="evidence" value="ECO:0007669"/>
    <property type="project" value="TreeGrafter"/>
</dbReference>
<keyword evidence="3 5" id="KW-1133">Transmembrane helix</keyword>
<dbReference type="GO" id="GO:0005829">
    <property type="term" value="C:cytosol"/>
    <property type="evidence" value="ECO:0007669"/>
    <property type="project" value="GOC"/>
</dbReference>
<feature type="transmembrane region" description="Helical" evidence="5">
    <location>
        <begin position="27"/>
        <end position="52"/>
    </location>
</feature>
<feature type="transmembrane region" description="Helical" evidence="5">
    <location>
        <begin position="209"/>
        <end position="230"/>
    </location>
</feature>